<dbReference type="GO" id="GO:0003677">
    <property type="term" value="F:DNA binding"/>
    <property type="evidence" value="ECO:0007669"/>
    <property type="project" value="InterPro"/>
</dbReference>
<dbReference type="Gene3D" id="1.10.150.60">
    <property type="entry name" value="ARID DNA-binding domain"/>
    <property type="match status" value="1"/>
</dbReference>
<name>A0AAD7YB16_MYTSE</name>
<dbReference type="InterPro" id="IPR001606">
    <property type="entry name" value="ARID_dom"/>
</dbReference>
<evidence type="ECO:0000313" key="3">
    <source>
        <dbReference type="Proteomes" id="UP001231518"/>
    </source>
</evidence>
<accession>A0AAD7YB16</accession>
<evidence type="ECO:0000259" key="1">
    <source>
        <dbReference type="PROSITE" id="PS51011"/>
    </source>
</evidence>
<dbReference type="Proteomes" id="UP001231518">
    <property type="component" value="Chromosome 22"/>
</dbReference>
<organism evidence="2 3">
    <name type="scientific">Mythimna separata</name>
    <name type="common">Oriental armyworm</name>
    <name type="synonym">Pseudaletia separata</name>
    <dbReference type="NCBI Taxonomy" id="271217"/>
    <lineage>
        <taxon>Eukaryota</taxon>
        <taxon>Metazoa</taxon>
        <taxon>Ecdysozoa</taxon>
        <taxon>Arthropoda</taxon>
        <taxon>Hexapoda</taxon>
        <taxon>Insecta</taxon>
        <taxon>Pterygota</taxon>
        <taxon>Neoptera</taxon>
        <taxon>Endopterygota</taxon>
        <taxon>Lepidoptera</taxon>
        <taxon>Glossata</taxon>
        <taxon>Ditrysia</taxon>
        <taxon>Noctuoidea</taxon>
        <taxon>Noctuidae</taxon>
        <taxon>Noctuinae</taxon>
        <taxon>Hadenini</taxon>
        <taxon>Mythimna</taxon>
    </lineage>
</organism>
<dbReference type="PROSITE" id="PS51011">
    <property type="entry name" value="ARID"/>
    <property type="match status" value="1"/>
</dbReference>
<dbReference type="InterPro" id="IPR036431">
    <property type="entry name" value="ARID_dom_sf"/>
</dbReference>
<evidence type="ECO:0000313" key="2">
    <source>
        <dbReference type="EMBL" id="KAJ8709323.1"/>
    </source>
</evidence>
<gene>
    <name evidence="2" type="ORF">PYW07_009149</name>
</gene>
<reference evidence="2" key="1">
    <citation type="submission" date="2023-03" db="EMBL/GenBank/DDBJ databases">
        <title>Chromosome-level genomes of two armyworms, Mythimna separata and Mythimna loreyi, provide insights into the biosynthesis and reception of sex pheromones.</title>
        <authorList>
            <person name="Zhao H."/>
        </authorList>
    </citation>
    <scope>NUCLEOTIDE SEQUENCE</scope>
    <source>
        <strain evidence="2">BeijingLab</strain>
        <tissue evidence="2">Pupa</tissue>
    </source>
</reference>
<feature type="domain" description="ARID" evidence="1">
    <location>
        <begin position="12"/>
        <end position="120"/>
    </location>
</feature>
<dbReference type="Pfam" id="PF01388">
    <property type="entry name" value="ARID"/>
    <property type="match status" value="1"/>
</dbReference>
<sequence length="140" mass="15786">MHQYVPRLFNRWGPATIEYAAIKMCLYNQNITWTRPPCLDCVEVDLPKLYHIVQRFGGLETVSNKKRWAKSAETGAALSFGGSLEAGFPCRCFATAVSFTGFEVRALTESLLLLHPLLEPPLLLHPLLEPLLRPCFIPPF</sequence>
<protein>
    <recommendedName>
        <fullName evidence="1">ARID domain-containing protein</fullName>
    </recommendedName>
</protein>
<dbReference type="EMBL" id="JARGEI010000024">
    <property type="protein sequence ID" value="KAJ8709323.1"/>
    <property type="molecule type" value="Genomic_DNA"/>
</dbReference>
<dbReference type="AlphaFoldDB" id="A0AAD7YB16"/>
<comment type="caution">
    <text evidence="2">The sequence shown here is derived from an EMBL/GenBank/DDBJ whole genome shotgun (WGS) entry which is preliminary data.</text>
</comment>
<keyword evidence="3" id="KW-1185">Reference proteome</keyword>
<dbReference type="SUPFAM" id="SSF46774">
    <property type="entry name" value="ARID-like"/>
    <property type="match status" value="1"/>
</dbReference>
<proteinExistence type="predicted"/>